<organism evidence="2 3">
    <name type="scientific">Tenuifilum thalassicum</name>
    <dbReference type="NCBI Taxonomy" id="2590900"/>
    <lineage>
        <taxon>Bacteria</taxon>
        <taxon>Pseudomonadati</taxon>
        <taxon>Bacteroidota</taxon>
        <taxon>Bacteroidia</taxon>
        <taxon>Bacteroidales</taxon>
        <taxon>Tenuifilaceae</taxon>
        <taxon>Tenuifilum</taxon>
    </lineage>
</organism>
<keyword evidence="2" id="KW-0378">Hydrolase</keyword>
<dbReference type="EMBL" id="CP041345">
    <property type="protein sequence ID" value="QKG81255.1"/>
    <property type="molecule type" value="Genomic_DNA"/>
</dbReference>
<feature type="domain" description="Endonuclease/exonuclease/phosphatase" evidence="1">
    <location>
        <begin position="25"/>
        <end position="335"/>
    </location>
</feature>
<dbReference type="InterPro" id="IPR036691">
    <property type="entry name" value="Endo/exonu/phosph_ase_sf"/>
</dbReference>
<keyword evidence="2" id="KW-0255">Endonuclease</keyword>
<keyword evidence="2" id="KW-0269">Exonuclease</keyword>
<name>A0A7D3XMM1_9BACT</name>
<keyword evidence="3" id="KW-1185">Reference proteome</keyword>
<dbReference type="PANTHER" id="PTHR42834">
    <property type="entry name" value="ENDONUCLEASE/EXONUCLEASE/PHOSPHATASE FAMILY PROTEIN (AFU_ORTHOLOGUE AFUA_3G09210)"/>
    <property type="match status" value="1"/>
</dbReference>
<evidence type="ECO:0000313" key="3">
    <source>
        <dbReference type="Proteomes" id="UP000500961"/>
    </source>
</evidence>
<dbReference type="AlphaFoldDB" id="A0A7D3XMM1"/>
<dbReference type="InterPro" id="IPR005135">
    <property type="entry name" value="Endo/exonuclease/phosphatase"/>
</dbReference>
<dbReference type="KEGG" id="ttz:FHG85_10855"/>
<dbReference type="Gene3D" id="3.60.10.10">
    <property type="entry name" value="Endonuclease/exonuclease/phosphatase"/>
    <property type="match status" value="1"/>
</dbReference>
<reference evidence="2 3" key="1">
    <citation type="submission" date="2019-07" db="EMBL/GenBank/DDBJ databases">
        <title>Thalassofilum flectens gen. nov., sp. nov., a novel moderate thermophilic anaerobe from a shallow sea hot spring in Kunashir Island (Russia), representing a new family in the order Bacteroidales, and proposal of Thalassofilacea fam. nov.</title>
        <authorList>
            <person name="Kochetkova T.V."/>
            <person name="Podosokorskaya O.A."/>
            <person name="Novikov A."/>
            <person name="Elcheninov A.G."/>
            <person name="Toshchakov S.V."/>
            <person name="Kublanov I.V."/>
        </authorList>
    </citation>
    <scope>NUCLEOTIDE SEQUENCE [LARGE SCALE GENOMIC DNA]</scope>
    <source>
        <strain evidence="2 3">38-H</strain>
    </source>
</reference>
<evidence type="ECO:0000259" key="1">
    <source>
        <dbReference type="Pfam" id="PF19580"/>
    </source>
</evidence>
<dbReference type="Pfam" id="PF19580">
    <property type="entry name" value="Exo_endo_phos_3"/>
    <property type="match status" value="1"/>
</dbReference>
<dbReference type="SUPFAM" id="SSF56219">
    <property type="entry name" value="DNase I-like"/>
    <property type="match status" value="1"/>
</dbReference>
<accession>A0A7D3XMM1</accession>
<proteinExistence type="predicted"/>
<dbReference type="PANTHER" id="PTHR42834:SF1">
    <property type="entry name" value="ENDONUCLEASE_EXONUCLEASE_PHOSPHATASE FAMILY PROTEIN (AFU_ORTHOLOGUE AFUA_3G09210)"/>
    <property type="match status" value="1"/>
</dbReference>
<dbReference type="GO" id="GO:0004527">
    <property type="term" value="F:exonuclease activity"/>
    <property type="evidence" value="ECO:0007669"/>
    <property type="project" value="UniProtKB-KW"/>
</dbReference>
<evidence type="ECO:0000313" key="2">
    <source>
        <dbReference type="EMBL" id="QKG81255.1"/>
    </source>
</evidence>
<dbReference type="GO" id="GO:0004519">
    <property type="term" value="F:endonuclease activity"/>
    <property type="evidence" value="ECO:0007669"/>
    <property type="project" value="UniProtKB-KW"/>
</dbReference>
<sequence>MWFILKPQQTLAQGKGNKEQYKVSCIGFYNLENLFDTIPGENDTEFTPNGRNKFTSERYWHKINHMSEVISQIGSEIFPGGPAILGICEVENRSVVEDLVNSPKLKPSGYQIVHYESHDHRGIDVGLLYRPEFFKVTSHRSVPLRIKDNPNFKTRDQLVVSGLLDGEPIHIIVDHWPSRRGGEKRSLPYRMAAAKLTRSLVDSILATDPNAKIIVMGDLNDDPDSKSVIKGLGANPYRNKLKPGELFNAMGSLYHEGIGTLAYRDSWNLFDNIIITQSFLNTDKTTWTFYKAKVFNKPFLQQKSGRFAGYPWRTYVGGNFMGGYSDHFPVYMFLIKKK</sequence>
<protein>
    <submittedName>
        <fullName evidence="2">Endonuclease/exonuclease/phosphatase family protein</fullName>
    </submittedName>
</protein>
<dbReference type="Proteomes" id="UP000500961">
    <property type="component" value="Chromosome"/>
</dbReference>
<keyword evidence="2" id="KW-0540">Nuclease</keyword>
<gene>
    <name evidence="2" type="ORF">FHG85_10855</name>
</gene>